<comment type="similarity">
    <text evidence="3">Belongs to the glycosyl hydrolase 5 (cellulase A) family.</text>
</comment>
<evidence type="ECO:0000256" key="7">
    <source>
        <dbReference type="ARBA" id="ARBA00022801"/>
    </source>
</evidence>
<comment type="catalytic activity">
    <reaction evidence="1">
        <text>Random hydrolysis of (1-&gt;4)-beta-D-mannosidic linkages in mannans, galactomannans and glucomannans.</text>
        <dbReference type="EC" id="3.2.1.78"/>
    </reaction>
</comment>
<comment type="caution">
    <text evidence="10">The sequence shown here is derived from an EMBL/GenBank/DDBJ whole genome shotgun (WGS) entry which is preliminary data.</text>
</comment>
<keyword evidence="7" id="KW-0378">Hydrolase</keyword>
<dbReference type="SUPFAM" id="SSF51445">
    <property type="entry name" value="(Trans)glycosidases"/>
    <property type="match status" value="1"/>
</dbReference>
<evidence type="ECO:0000259" key="9">
    <source>
        <dbReference type="Pfam" id="PF26410"/>
    </source>
</evidence>
<dbReference type="InterPro" id="IPR018087">
    <property type="entry name" value="Glyco_hydro_5_CS"/>
</dbReference>
<name>A0AAD3HPP6_9CHLO</name>
<reference evidence="10 11" key="1">
    <citation type="journal article" date="2021" name="Sci. Rep.">
        <title>Genome sequencing of the multicellular alga Astrephomene provides insights into convergent evolution of germ-soma differentiation.</title>
        <authorList>
            <person name="Yamashita S."/>
            <person name="Yamamoto K."/>
            <person name="Matsuzaki R."/>
            <person name="Suzuki S."/>
            <person name="Yamaguchi H."/>
            <person name="Hirooka S."/>
            <person name="Minakuchi Y."/>
            <person name="Miyagishima S."/>
            <person name="Kawachi M."/>
            <person name="Toyoda A."/>
            <person name="Nozaki H."/>
        </authorList>
    </citation>
    <scope>NUCLEOTIDE SEQUENCE [LARGE SCALE GENOMIC DNA]</scope>
    <source>
        <strain evidence="10 11">NIES-4017</strain>
    </source>
</reference>
<gene>
    <name evidence="10" type="ORF">Agub_g10111</name>
</gene>
<evidence type="ECO:0000256" key="6">
    <source>
        <dbReference type="ARBA" id="ARBA00022729"/>
    </source>
</evidence>
<dbReference type="Pfam" id="PF26410">
    <property type="entry name" value="GH5_mannosidase"/>
    <property type="match status" value="1"/>
</dbReference>
<keyword evidence="6" id="KW-0732">Signal</keyword>
<dbReference type="GO" id="GO:0016985">
    <property type="term" value="F:mannan endo-1,4-beta-mannosidase activity"/>
    <property type="evidence" value="ECO:0007669"/>
    <property type="project" value="UniProtKB-EC"/>
</dbReference>
<evidence type="ECO:0000256" key="5">
    <source>
        <dbReference type="ARBA" id="ARBA00022525"/>
    </source>
</evidence>
<evidence type="ECO:0000256" key="3">
    <source>
        <dbReference type="ARBA" id="ARBA00005641"/>
    </source>
</evidence>
<feature type="domain" description="Glycoside hydrolase family 5" evidence="9">
    <location>
        <begin position="4"/>
        <end position="218"/>
    </location>
</feature>
<keyword evidence="5" id="KW-0964">Secreted</keyword>
<proteinExistence type="inferred from homology"/>
<dbReference type="PANTHER" id="PTHR31451">
    <property type="match status" value="1"/>
</dbReference>
<protein>
    <recommendedName>
        <fullName evidence="4">mannan endo-1,4-beta-mannosidase</fullName>
        <ecNumber evidence="4">3.2.1.78</ecNumber>
    </recommendedName>
</protein>
<sequence length="223" mass="24675">TELFYTDPHCQAIFRRAVAALVSRDNTVTGVPYVSDPAILGWELANEPRCEGPGGAAVLQEWVSSTADFVRSVDPNHLITVGLEGFYGPSTPDLQEHNPYESAARHGADFAALFEHPSLDFACIHLYPDQWCPLEASKEQLRSFMRSWLRSHARLCGGPSLRKPLVLSEFGKREPTSYHGRDCSYNLDRTEAFREVLDSCMQLAAGGGPLAGVCAWMLAARKY</sequence>
<dbReference type="InterPro" id="IPR045053">
    <property type="entry name" value="MAN-like"/>
</dbReference>
<feature type="non-terminal residue" evidence="10">
    <location>
        <position position="1"/>
    </location>
</feature>
<dbReference type="InterPro" id="IPR001547">
    <property type="entry name" value="Glyco_hydro_5"/>
</dbReference>
<feature type="non-terminal residue" evidence="10">
    <location>
        <position position="223"/>
    </location>
</feature>
<evidence type="ECO:0000313" key="10">
    <source>
        <dbReference type="EMBL" id="GFR48247.1"/>
    </source>
</evidence>
<evidence type="ECO:0000256" key="1">
    <source>
        <dbReference type="ARBA" id="ARBA00001678"/>
    </source>
</evidence>
<dbReference type="AlphaFoldDB" id="A0AAD3HPP6"/>
<dbReference type="PANTHER" id="PTHR31451:SF39">
    <property type="entry name" value="MANNAN ENDO-1,4-BETA-MANNOSIDASE 1"/>
    <property type="match status" value="1"/>
</dbReference>
<accession>A0AAD3HPP6</accession>
<dbReference type="InterPro" id="IPR017853">
    <property type="entry name" value="GH"/>
</dbReference>
<dbReference type="EC" id="3.2.1.78" evidence="4"/>
<keyword evidence="8" id="KW-0326">Glycosidase</keyword>
<dbReference type="GO" id="GO:0000272">
    <property type="term" value="P:polysaccharide catabolic process"/>
    <property type="evidence" value="ECO:0007669"/>
    <property type="project" value="InterPro"/>
</dbReference>
<dbReference type="Gene3D" id="3.20.20.80">
    <property type="entry name" value="Glycosidases"/>
    <property type="match status" value="1"/>
</dbReference>
<organism evidence="10 11">
    <name type="scientific">Astrephomene gubernaculifera</name>
    <dbReference type="NCBI Taxonomy" id="47775"/>
    <lineage>
        <taxon>Eukaryota</taxon>
        <taxon>Viridiplantae</taxon>
        <taxon>Chlorophyta</taxon>
        <taxon>core chlorophytes</taxon>
        <taxon>Chlorophyceae</taxon>
        <taxon>CS clade</taxon>
        <taxon>Chlamydomonadales</taxon>
        <taxon>Astrephomenaceae</taxon>
        <taxon>Astrephomene</taxon>
    </lineage>
</organism>
<evidence type="ECO:0000256" key="8">
    <source>
        <dbReference type="ARBA" id="ARBA00023295"/>
    </source>
</evidence>
<evidence type="ECO:0000256" key="2">
    <source>
        <dbReference type="ARBA" id="ARBA00004613"/>
    </source>
</evidence>
<evidence type="ECO:0000256" key="4">
    <source>
        <dbReference type="ARBA" id="ARBA00012706"/>
    </source>
</evidence>
<dbReference type="GO" id="GO:0005576">
    <property type="term" value="C:extracellular region"/>
    <property type="evidence" value="ECO:0007669"/>
    <property type="project" value="UniProtKB-SubCell"/>
</dbReference>
<dbReference type="Proteomes" id="UP001054857">
    <property type="component" value="Unassembled WGS sequence"/>
</dbReference>
<evidence type="ECO:0000313" key="11">
    <source>
        <dbReference type="Proteomes" id="UP001054857"/>
    </source>
</evidence>
<dbReference type="PROSITE" id="PS00659">
    <property type="entry name" value="GLYCOSYL_HYDROL_F5"/>
    <property type="match status" value="1"/>
</dbReference>
<comment type="subcellular location">
    <subcellularLocation>
        <location evidence="2">Secreted</location>
    </subcellularLocation>
</comment>
<dbReference type="EMBL" id="BMAR01000022">
    <property type="protein sequence ID" value="GFR48247.1"/>
    <property type="molecule type" value="Genomic_DNA"/>
</dbReference>
<keyword evidence="11" id="KW-1185">Reference proteome</keyword>